<dbReference type="PIRSF" id="PIRSF023381">
    <property type="entry name" value="MannP-dilichol_defect-1p"/>
    <property type="match status" value="1"/>
</dbReference>
<evidence type="ECO:0000256" key="7">
    <source>
        <dbReference type="ARBA" id="ARBA00038475"/>
    </source>
</evidence>
<feature type="transmembrane region" description="Helical" evidence="10">
    <location>
        <begin position="222"/>
        <end position="245"/>
    </location>
</feature>
<organism evidence="11 12">
    <name type="scientific">Emericellopsis atlantica</name>
    <dbReference type="NCBI Taxonomy" id="2614577"/>
    <lineage>
        <taxon>Eukaryota</taxon>
        <taxon>Fungi</taxon>
        <taxon>Dikarya</taxon>
        <taxon>Ascomycota</taxon>
        <taxon>Pezizomycotina</taxon>
        <taxon>Sordariomycetes</taxon>
        <taxon>Hypocreomycetidae</taxon>
        <taxon>Hypocreales</taxon>
        <taxon>Bionectriaceae</taxon>
        <taxon>Emericellopsis</taxon>
    </lineage>
</organism>
<dbReference type="SMART" id="SM00679">
    <property type="entry name" value="CTNS"/>
    <property type="match status" value="2"/>
</dbReference>
<evidence type="ECO:0000256" key="3">
    <source>
        <dbReference type="ARBA" id="ARBA00022692"/>
    </source>
</evidence>
<dbReference type="Proteomes" id="UP000887229">
    <property type="component" value="Unassembled WGS sequence"/>
</dbReference>
<feature type="compositionally biased region" description="Low complexity" evidence="9">
    <location>
        <begin position="263"/>
        <end position="281"/>
    </location>
</feature>
<keyword evidence="6 8" id="KW-0472">Membrane</keyword>
<keyword evidence="5 8" id="KW-1133">Transmembrane helix</keyword>
<feature type="transmembrane region" description="Helical" evidence="10">
    <location>
        <begin position="137"/>
        <end position="159"/>
    </location>
</feature>
<dbReference type="GO" id="GO:0016020">
    <property type="term" value="C:membrane"/>
    <property type="evidence" value="ECO:0007669"/>
    <property type="project" value="UniProtKB-SubCell"/>
</dbReference>
<dbReference type="Gene3D" id="1.20.1280.290">
    <property type="match status" value="2"/>
</dbReference>
<dbReference type="Pfam" id="PF04193">
    <property type="entry name" value="PQ-loop"/>
    <property type="match status" value="2"/>
</dbReference>
<evidence type="ECO:0000256" key="4">
    <source>
        <dbReference type="ARBA" id="ARBA00022737"/>
    </source>
</evidence>
<comment type="caution">
    <text evidence="11">The sequence shown here is derived from an EMBL/GenBank/DDBJ whole genome shotgun (WGS) entry which is preliminary data.</text>
</comment>
<dbReference type="EMBL" id="MU251244">
    <property type="protein sequence ID" value="KAG9258150.1"/>
    <property type="molecule type" value="Genomic_DNA"/>
</dbReference>
<feature type="region of interest" description="Disordered" evidence="9">
    <location>
        <begin position="255"/>
        <end position="288"/>
    </location>
</feature>
<dbReference type="InterPro" id="IPR006603">
    <property type="entry name" value="PQ-loop_rpt"/>
</dbReference>
<sequence>MDALRSAVTPITHNLPAPIRDLGESLIGAHCYKTLLLDVALDDQACLKLAISKGLGIGIVAASSIVKVPQILKLVKSRSAEGVSFLSYFLETTAYLITLAYNYRNEFPFSTYGETALILGQNVVISVLVLNYSGKAGLAAVFVAALAAAVGALFTPGVLDVKALSYLQAGAGLLGVASKVPQIAAIWSQGTTGQLSAFAVFNYLAGSLTRIFTTLQEVDDKLILYGFISGFVLNLILATQMIYYWNAPSEKAKGKRRAAPIQAAPSATSSGASSGTPTKKGPTTRRRG</sequence>
<evidence type="ECO:0000256" key="9">
    <source>
        <dbReference type="SAM" id="MobiDB-lite"/>
    </source>
</evidence>
<evidence type="ECO:0000256" key="10">
    <source>
        <dbReference type="SAM" id="Phobius"/>
    </source>
</evidence>
<dbReference type="PANTHER" id="PTHR12226:SF2">
    <property type="entry name" value="MANNOSE-P-DOLICHOL UTILIZATION DEFECT 1 PROTEIN"/>
    <property type="match status" value="1"/>
</dbReference>
<dbReference type="GeneID" id="70289929"/>
<feature type="transmembrane region" description="Helical" evidence="10">
    <location>
        <begin position="109"/>
        <end position="130"/>
    </location>
</feature>
<proteinExistence type="inferred from homology"/>
<comment type="similarity">
    <text evidence="7 8">Belongs to the MPDU1 (TC 2.A.43.3) family.</text>
</comment>
<name>A0A9P8CTD9_9HYPO</name>
<evidence type="ECO:0000256" key="6">
    <source>
        <dbReference type="ARBA" id="ARBA00023136"/>
    </source>
</evidence>
<gene>
    <name evidence="11" type="ORF">F5Z01DRAFT_321303</name>
</gene>
<reference evidence="11" key="1">
    <citation type="journal article" date="2021" name="IMA Fungus">
        <title>Genomic characterization of three marine fungi, including Emericellopsis atlantica sp. nov. with signatures of a generalist lifestyle and marine biomass degradation.</title>
        <authorList>
            <person name="Hagestad O.C."/>
            <person name="Hou L."/>
            <person name="Andersen J.H."/>
            <person name="Hansen E.H."/>
            <person name="Altermark B."/>
            <person name="Li C."/>
            <person name="Kuhnert E."/>
            <person name="Cox R.J."/>
            <person name="Crous P.W."/>
            <person name="Spatafora J.W."/>
            <person name="Lail K."/>
            <person name="Amirebrahimi M."/>
            <person name="Lipzen A."/>
            <person name="Pangilinan J."/>
            <person name="Andreopoulos W."/>
            <person name="Hayes R.D."/>
            <person name="Ng V."/>
            <person name="Grigoriev I.V."/>
            <person name="Jackson S.A."/>
            <person name="Sutton T.D.S."/>
            <person name="Dobson A.D.W."/>
            <person name="Rama T."/>
        </authorList>
    </citation>
    <scope>NUCLEOTIDE SEQUENCE</scope>
    <source>
        <strain evidence="11">TS7</strain>
    </source>
</reference>
<keyword evidence="4" id="KW-0677">Repeat</keyword>
<accession>A0A9P8CTD9</accession>
<evidence type="ECO:0000256" key="1">
    <source>
        <dbReference type="ARBA" id="ARBA00004141"/>
    </source>
</evidence>
<evidence type="ECO:0000256" key="2">
    <source>
        <dbReference type="ARBA" id="ARBA00022448"/>
    </source>
</evidence>
<dbReference type="FunFam" id="1.20.1280.290:FF:000006">
    <property type="entry name" value="mannose-P-dolichol utilization defect 1 protein"/>
    <property type="match status" value="1"/>
</dbReference>
<dbReference type="AlphaFoldDB" id="A0A9P8CTD9"/>
<feature type="transmembrane region" description="Helical" evidence="10">
    <location>
        <begin position="83"/>
        <end position="103"/>
    </location>
</feature>
<protein>
    <recommendedName>
        <fullName evidence="8">Mannose-P-dolichol utilization defect 1 protein homolog</fullName>
    </recommendedName>
</protein>
<evidence type="ECO:0000256" key="8">
    <source>
        <dbReference type="PIRNR" id="PIRNR023381"/>
    </source>
</evidence>
<keyword evidence="12" id="KW-1185">Reference proteome</keyword>
<dbReference type="OrthoDB" id="271506at2759"/>
<keyword evidence="2" id="KW-0813">Transport</keyword>
<comment type="subcellular location">
    <subcellularLocation>
        <location evidence="1 8">Membrane</location>
        <topology evidence="1 8">Multi-pass membrane protein</topology>
    </subcellularLocation>
</comment>
<keyword evidence="3 8" id="KW-0812">Transmembrane</keyword>
<evidence type="ECO:0000256" key="5">
    <source>
        <dbReference type="ARBA" id="ARBA00022989"/>
    </source>
</evidence>
<evidence type="ECO:0000313" key="12">
    <source>
        <dbReference type="Proteomes" id="UP000887229"/>
    </source>
</evidence>
<dbReference type="InterPro" id="IPR016817">
    <property type="entry name" value="MannP-dilichol_defect-1"/>
</dbReference>
<dbReference type="RefSeq" id="XP_046122074.1">
    <property type="nucleotide sequence ID" value="XM_046259026.1"/>
</dbReference>
<evidence type="ECO:0000313" key="11">
    <source>
        <dbReference type="EMBL" id="KAG9258150.1"/>
    </source>
</evidence>
<dbReference type="PANTHER" id="PTHR12226">
    <property type="entry name" value="MANNOSE-P-DOLICHOL UTILIZATION DEFECT 1 LEC35 -RELATED"/>
    <property type="match status" value="1"/>
</dbReference>